<dbReference type="AlphaFoldDB" id="A0A381Y9C0"/>
<evidence type="ECO:0000256" key="4">
    <source>
        <dbReference type="ARBA" id="ARBA00023002"/>
    </source>
</evidence>
<evidence type="ECO:0000256" key="2">
    <source>
        <dbReference type="ARBA" id="ARBA00022490"/>
    </source>
</evidence>
<keyword evidence="3" id="KW-0479">Metal-binding</keyword>
<keyword evidence="2" id="KW-0963">Cytoplasm</keyword>
<sequence>MQISSTDFETKSPEELIQWAIDQYGLKAGLACSFGMEDMILIDIIAKLKGPITIFTLDTGRLHEETYDIMEKVRSHYGLEIKTYFPDLEQIEKLVRKKGFFSFRESIENRKECCAIRKIEPLNRALGQLDAWVTGLRKDQAVTRSNTPKVLEDTDHPPLIKINPLADWTQEKVEAYIKKHKVPVNALHKKNYPSIGCAPCTRPIQPGEDIRAGRWWWENPEHKECGLHPRH</sequence>
<keyword evidence="4" id="KW-0560">Oxidoreductase</keyword>
<dbReference type="NCBIfam" id="NF002537">
    <property type="entry name" value="PRK02090.1"/>
    <property type="match status" value="1"/>
</dbReference>
<dbReference type="InterPro" id="IPR002500">
    <property type="entry name" value="PAPS_reduct_dom"/>
</dbReference>
<evidence type="ECO:0000256" key="12">
    <source>
        <dbReference type="ARBA" id="ARBA00032041"/>
    </source>
</evidence>
<evidence type="ECO:0000256" key="11">
    <source>
        <dbReference type="ARBA" id="ARBA00030894"/>
    </source>
</evidence>
<name>A0A381Y9C0_9ZZZZ</name>
<dbReference type="GO" id="GO:0051536">
    <property type="term" value="F:iron-sulfur cluster binding"/>
    <property type="evidence" value="ECO:0007669"/>
    <property type="project" value="UniProtKB-KW"/>
</dbReference>
<dbReference type="NCBIfam" id="TIGR02055">
    <property type="entry name" value="APS_reductase"/>
    <property type="match status" value="1"/>
</dbReference>
<dbReference type="PANTHER" id="PTHR46482:SF9">
    <property type="entry name" value="5'-ADENYLYLSULFATE REDUCTASE 1, CHLOROPLASTIC"/>
    <property type="match status" value="1"/>
</dbReference>
<dbReference type="InterPro" id="IPR004511">
    <property type="entry name" value="PAPS/APS_Rdtase"/>
</dbReference>
<dbReference type="InterPro" id="IPR014729">
    <property type="entry name" value="Rossmann-like_a/b/a_fold"/>
</dbReference>
<evidence type="ECO:0000259" key="14">
    <source>
        <dbReference type="Pfam" id="PF01507"/>
    </source>
</evidence>
<evidence type="ECO:0000256" key="8">
    <source>
        <dbReference type="ARBA" id="ARBA00024327"/>
    </source>
</evidence>
<dbReference type="EMBL" id="UINC01017688">
    <property type="protein sequence ID" value="SVA73628.1"/>
    <property type="molecule type" value="Genomic_DNA"/>
</dbReference>
<dbReference type="GO" id="GO:0019379">
    <property type="term" value="P:sulfate assimilation, phosphoadenylyl sulfate reduction by phosphoadenylyl-sulfate reductase (thioredoxin)"/>
    <property type="evidence" value="ECO:0007669"/>
    <property type="project" value="InterPro"/>
</dbReference>
<evidence type="ECO:0000256" key="10">
    <source>
        <dbReference type="ARBA" id="ARBA00029514"/>
    </source>
</evidence>
<comment type="cofactor">
    <cofactor evidence="1">
        <name>[4Fe-4S] cluster</name>
        <dbReference type="ChEBI" id="CHEBI:49883"/>
    </cofactor>
</comment>
<evidence type="ECO:0000256" key="7">
    <source>
        <dbReference type="ARBA" id="ARBA00024298"/>
    </source>
</evidence>
<evidence type="ECO:0000313" key="15">
    <source>
        <dbReference type="EMBL" id="SVA73628.1"/>
    </source>
</evidence>
<dbReference type="GO" id="GO:0004604">
    <property type="term" value="F:phosphoadenylyl-sulfate reductase (thioredoxin) activity"/>
    <property type="evidence" value="ECO:0007669"/>
    <property type="project" value="InterPro"/>
</dbReference>
<dbReference type="InterPro" id="IPR011798">
    <property type="entry name" value="APS_reductase"/>
</dbReference>
<dbReference type="EC" id="1.8.4.10" evidence="9"/>
<comment type="catalytic activity">
    <reaction evidence="13">
        <text>[thioredoxin]-disulfide + sulfite + AMP + 2 H(+) = adenosine 5'-phosphosulfate + [thioredoxin]-dithiol</text>
        <dbReference type="Rhea" id="RHEA:21976"/>
        <dbReference type="Rhea" id="RHEA-COMP:10698"/>
        <dbReference type="Rhea" id="RHEA-COMP:10700"/>
        <dbReference type="ChEBI" id="CHEBI:15378"/>
        <dbReference type="ChEBI" id="CHEBI:17359"/>
        <dbReference type="ChEBI" id="CHEBI:29950"/>
        <dbReference type="ChEBI" id="CHEBI:50058"/>
        <dbReference type="ChEBI" id="CHEBI:58243"/>
        <dbReference type="ChEBI" id="CHEBI:456215"/>
        <dbReference type="EC" id="1.8.4.10"/>
    </reaction>
</comment>
<dbReference type="GO" id="GO:0046872">
    <property type="term" value="F:metal ion binding"/>
    <property type="evidence" value="ECO:0007669"/>
    <property type="project" value="UniProtKB-KW"/>
</dbReference>
<comment type="pathway">
    <text evidence="8">Sulfur metabolism; hydrogen sulfide biosynthesis; sulfite from sulfate.</text>
</comment>
<accession>A0A381Y9C0</accession>
<dbReference type="NCBIfam" id="TIGR00434">
    <property type="entry name" value="cysH"/>
    <property type="match status" value="1"/>
</dbReference>
<dbReference type="CDD" id="cd23945">
    <property type="entry name" value="PAPS_reductase"/>
    <property type="match status" value="1"/>
</dbReference>
<feature type="domain" description="Phosphoadenosine phosphosulphate reductase" evidence="14">
    <location>
        <begin position="30"/>
        <end position="203"/>
    </location>
</feature>
<dbReference type="PANTHER" id="PTHR46482">
    <property type="entry name" value="5'-ADENYLYLSULFATE REDUCTASE 3, CHLOROPLASTIC"/>
    <property type="match status" value="1"/>
</dbReference>
<evidence type="ECO:0000256" key="9">
    <source>
        <dbReference type="ARBA" id="ARBA00024386"/>
    </source>
</evidence>
<evidence type="ECO:0000256" key="3">
    <source>
        <dbReference type="ARBA" id="ARBA00022723"/>
    </source>
</evidence>
<comment type="function">
    <text evidence="7">Catalyzes the formation of sulfite from adenosine 5'-phosphosulfate (APS) using thioredoxin as an electron donor.</text>
</comment>
<organism evidence="15">
    <name type="scientific">marine metagenome</name>
    <dbReference type="NCBI Taxonomy" id="408172"/>
    <lineage>
        <taxon>unclassified sequences</taxon>
        <taxon>metagenomes</taxon>
        <taxon>ecological metagenomes</taxon>
    </lineage>
</organism>
<evidence type="ECO:0000256" key="13">
    <source>
        <dbReference type="ARBA" id="ARBA00048441"/>
    </source>
</evidence>
<dbReference type="GO" id="GO:0043866">
    <property type="term" value="F:adenylyl-sulfate reductase (thioredoxin) activity"/>
    <property type="evidence" value="ECO:0007669"/>
    <property type="project" value="UniProtKB-EC"/>
</dbReference>
<dbReference type="PIRSF" id="PIRSF000857">
    <property type="entry name" value="PAPS_reductase"/>
    <property type="match status" value="1"/>
</dbReference>
<evidence type="ECO:0000256" key="1">
    <source>
        <dbReference type="ARBA" id="ARBA00001966"/>
    </source>
</evidence>
<protein>
    <recommendedName>
        <fullName evidence="10">Adenosine 5'-phosphosulfate reductase</fullName>
        <ecNumber evidence="9">1.8.4.10</ecNumber>
    </recommendedName>
    <alternativeName>
        <fullName evidence="12">5'-adenylylsulfate reductase</fullName>
    </alternativeName>
    <alternativeName>
        <fullName evidence="11">Thioredoxin-dependent 5'-adenylylsulfate reductase</fullName>
    </alternativeName>
</protein>
<evidence type="ECO:0000256" key="6">
    <source>
        <dbReference type="ARBA" id="ARBA00023014"/>
    </source>
</evidence>
<reference evidence="15" key="1">
    <citation type="submission" date="2018-05" db="EMBL/GenBank/DDBJ databases">
        <authorList>
            <person name="Lanie J.A."/>
            <person name="Ng W.-L."/>
            <person name="Kazmierczak K.M."/>
            <person name="Andrzejewski T.M."/>
            <person name="Davidsen T.M."/>
            <person name="Wayne K.J."/>
            <person name="Tettelin H."/>
            <person name="Glass J.I."/>
            <person name="Rusch D."/>
            <person name="Podicherti R."/>
            <person name="Tsui H.-C.T."/>
            <person name="Winkler M.E."/>
        </authorList>
    </citation>
    <scope>NUCLEOTIDE SEQUENCE</scope>
</reference>
<proteinExistence type="inferred from homology"/>
<dbReference type="HAMAP" id="MF_00063">
    <property type="entry name" value="CysH"/>
    <property type="match status" value="1"/>
</dbReference>
<dbReference type="Pfam" id="PF01507">
    <property type="entry name" value="PAPS_reduct"/>
    <property type="match status" value="1"/>
</dbReference>
<dbReference type="SUPFAM" id="SSF52402">
    <property type="entry name" value="Adenine nucleotide alpha hydrolases-like"/>
    <property type="match status" value="1"/>
</dbReference>
<keyword evidence="6" id="KW-0411">Iron-sulfur</keyword>
<keyword evidence="5" id="KW-0408">Iron</keyword>
<evidence type="ECO:0000256" key="5">
    <source>
        <dbReference type="ARBA" id="ARBA00023004"/>
    </source>
</evidence>
<gene>
    <name evidence="15" type="ORF">METZ01_LOCUS126482</name>
</gene>
<dbReference type="GO" id="GO:0019344">
    <property type="term" value="P:cysteine biosynthetic process"/>
    <property type="evidence" value="ECO:0007669"/>
    <property type="project" value="InterPro"/>
</dbReference>
<dbReference type="Gene3D" id="3.40.50.620">
    <property type="entry name" value="HUPs"/>
    <property type="match status" value="1"/>
</dbReference>